<dbReference type="CDD" id="cd06971">
    <property type="entry name" value="PgpA"/>
    <property type="match status" value="1"/>
</dbReference>
<dbReference type="AlphaFoldDB" id="A0A926FLX9"/>
<dbReference type="InterPro" id="IPR036681">
    <property type="entry name" value="PgpA-like_sf"/>
</dbReference>
<keyword evidence="1" id="KW-0479">Metal-binding</keyword>
<dbReference type="PIRSF" id="PIRSF006162">
    <property type="entry name" value="PgpA"/>
    <property type="match status" value="1"/>
</dbReference>
<gene>
    <name evidence="4" type="ORF">H2136_08985</name>
</gene>
<keyword evidence="1" id="KW-0443">Lipid metabolism</keyword>
<keyword evidence="1 2" id="KW-0812">Transmembrane</keyword>
<dbReference type="PANTHER" id="PTHR36305">
    <property type="entry name" value="PHOSPHATIDYLGLYCEROPHOSPHATASE A"/>
    <property type="match status" value="1"/>
</dbReference>
<keyword evidence="1" id="KW-0595">Phospholipid degradation</keyword>
<feature type="domain" description="YutG/PgpA" evidence="3">
    <location>
        <begin position="27"/>
        <end position="162"/>
    </location>
</feature>
<keyword evidence="1" id="KW-0460">Magnesium</keyword>
<organism evidence="4">
    <name type="scientific">Aeromonas hydrophila</name>
    <dbReference type="NCBI Taxonomy" id="644"/>
    <lineage>
        <taxon>Bacteria</taxon>
        <taxon>Pseudomonadati</taxon>
        <taxon>Pseudomonadota</taxon>
        <taxon>Gammaproteobacteria</taxon>
        <taxon>Aeromonadales</taxon>
        <taxon>Aeromonadaceae</taxon>
        <taxon>Aeromonas</taxon>
    </lineage>
</organism>
<dbReference type="EMBL" id="JACLAN010000003">
    <property type="protein sequence ID" value="MBC8673979.1"/>
    <property type="molecule type" value="Genomic_DNA"/>
</dbReference>
<evidence type="ECO:0000256" key="2">
    <source>
        <dbReference type="SAM" id="Phobius"/>
    </source>
</evidence>
<dbReference type="Pfam" id="PF04608">
    <property type="entry name" value="PgpA"/>
    <property type="match status" value="1"/>
</dbReference>
<dbReference type="SUPFAM" id="SSF101307">
    <property type="entry name" value="YutG-like"/>
    <property type="match status" value="1"/>
</dbReference>
<feature type="transmembrane region" description="Helical" evidence="2">
    <location>
        <begin position="144"/>
        <end position="167"/>
    </location>
</feature>
<comment type="caution">
    <text evidence="4">The sequence shown here is derived from an EMBL/GenBank/DDBJ whole genome shotgun (WGS) entry which is preliminary data.</text>
</comment>
<keyword evidence="1 2" id="KW-0472">Membrane</keyword>
<dbReference type="InterPro" id="IPR026037">
    <property type="entry name" value="PgpA"/>
</dbReference>
<evidence type="ECO:0000259" key="3">
    <source>
        <dbReference type="Pfam" id="PF04608"/>
    </source>
</evidence>
<name>A0A926FLX9_AERHY</name>
<comment type="catalytic activity">
    <reaction evidence="1">
        <text>a 1,2-diacyl-sn-glycero-3-phospho-(1'-sn-glycero-3'-phosphate) + H2O = a 1,2-diacyl-sn-glycero-3-phospho-(1'-sn-glycerol) + phosphate</text>
        <dbReference type="Rhea" id="RHEA:33751"/>
        <dbReference type="ChEBI" id="CHEBI:15377"/>
        <dbReference type="ChEBI" id="CHEBI:43474"/>
        <dbReference type="ChEBI" id="CHEBI:60110"/>
        <dbReference type="ChEBI" id="CHEBI:64716"/>
        <dbReference type="EC" id="3.1.3.27"/>
    </reaction>
</comment>
<dbReference type="GO" id="GO:0008962">
    <property type="term" value="F:phosphatidylglycerophosphatase activity"/>
    <property type="evidence" value="ECO:0007669"/>
    <property type="project" value="UniProtKB-EC"/>
</dbReference>
<feature type="transmembrane region" description="Helical" evidence="2">
    <location>
        <begin position="60"/>
        <end position="77"/>
    </location>
</feature>
<dbReference type="GO" id="GO:0009395">
    <property type="term" value="P:phospholipid catabolic process"/>
    <property type="evidence" value="ECO:0007669"/>
    <property type="project" value="UniProtKB-KW"/>
</dbReference>
<keyword evidence="1" id="KW-1003">Cell membrane</keyword>
<accession>A0A926FLX9</accession>
<dbReference type="GO" id="GO:0005886">
    <property type="term" value="C:plasma membrane"/>
    <property type="evidence" value="ECO:0007669"/>
    <property type="project" value="UniProtKB-SubCell"/>
</dbReference>
<keyword evidence="1" id="KW-0378">Hydrolase</keyword>
<dbReference type="EC" id="3.1.3.27" evidence="1"/>
<evidence type="ECO:0000313" key="4">
    <source>
        <dbReference type="EMBL" id="MBC8673979.1"/>
    </source>
</evidence>
<keyword evidence="1" id="KW-1208">Phospholipid metabolism</keyword>
<evidence type="ECO:0000256" key="1">
    <source>
        <dbReference type="PIRNR" id="PIRNR006162"/>
    </source>
</evidence>
<comment type="function">
    <text evidence="1">Lipid phosphatase which dephosphorylates phosphatidylglycerophosphate (PGP) to phosphatidylglycerol (PG).</text>
</comment>
<proteinExistence type="predicted"/>
<comment type="cofactor">
    <cofactor evidence="1">
        <name>Mg(2+)</name>
        <dbReference type="ChEBI" id="CHEBI:18420"/>
    </cofactor>
</comment>
<keyword evidence="1" id="KW-0997">Cell inner membrane</keyword>
<reference evidence="4" key="1">
    <citation type="submission" date="2020-07" db="EMBL/GenBank/DDBJ databases">
        <title>Carbapenem Resistant Aeromonas hydrophila Carrying blacphA7 Isolated from Two Solid Organ Transplant Patients.</title>
        <authorList>
            <person name="Hilt E."/>
            <person name="Fitzwater S.P."/>
            <person name="Ward K."/>
            <person name="De St Maurice A."/>
            <person name="Chandrasekaran S."/>
            <person name="Garner O.B."/>
            <person name="Yang S."/>
        </authorList>
    </citation>
    <scope>NUCLEOTIDE SEQUENCE</scope>
    <source>
        <strain evidence="4">B-1</strain>
    </source>
</reference>
<dbReference type="GO" id="GO:0046872">
    <property type="term" value="F:metal ion binding"/>
    <property type="evidence" value="ECO:0007669"/>
    <property type="project" value="UniProtKB-KW"/>
</dbReference>
<keyword evidence="1" id="KW-0442">Lipid degradation</keyword>
<sequence>MGPLRMSLFMIKPELKRLNLKHPLHFLAVGFGSGLAQGAGYHGDARRHPPYLLVSGLSTPWFIGLLVLGFMVGIRICQSTTDAIGMPDHGAIVWDEVIGFGVTMIAAPAGWEWVLAGFVLFRLFDILKPWPISWFDRRIHGGLGIMLDDLIAGLFALFCMQSLAYWLG</sequence>
<protein>
    <recommendedName>
        <fullName evidence="1">Phosphatidylglycerophosphatase A</fullName>
        <ecNumber evidence="1">3.1.3.27</ecNumber>
    </recommendedName>
    <alternativeName>
        <fullName evidence="1">Phosphatidylglycerolphosphate phosphatase A</fullName>
    </alternativeName>
</protein>
<comment type="subcellular location">
    <subcellularLocation>
        <location evidence="1">Cell inner membrane</location>
        <topology evidence="1">Multi-pass membrane protein</topology>
    </subcellularLocation>
</comment>
<dbReference type="InterPro" id="IPR007686">
    <property type="entry name" value="YutG/PgpA"/>
</dbReference>
<comment type="pathway">
    <text evidence="1">Phospholipid metabolism; phosphatidylglycerol biosynthesis; phosphatidylglycerol from CDP-diacylglycerol: step 2/2.</text>
</comment>
<dbReference type="PANTHER" id="PTHR36305:SF1">
    <property type="entry name" value="PHOSPHATIDYLGLYCEROPHOSPHATASE A"/>
    <property type="match status" value="1"/>
</dbReference>
<feature type="transmembrane region" description="Helical" evidence="2">
    <location>
        <begin position="97"/>
        <end position="124"/>
    </location>
</feature>
<keyword evidence="2" id="KW-1133">Transmembrane helix</keyword>